<dbReference type="Gene3D" id="3.40.50.300">
    <property type="entry name" value="P-loop containing nucleotide triphosphate hydrolases"/>
    <property type="match status" value="1"/>
</dbReference>
<dbReference type="GO" id="GO:0005789">
    <property type="term" value="C:endoplasmic reticulum membrane"/>
    <property type="evidence" value="ECO:0007669"/>
    <property type="project" value="UniProtKB-SubCell"/>
</dbReference>
<dbReference type="GO" id="GO:0005525">
    <property type="term" value="F:GTP binding"/>
    <property type="evidence" value="ECO:0007669"/>
    <property type="project" value="UniProtKB-KW"/>
</dbReference>
<keyword evidence="7" id="KW-0342">GTP-binding</keyword>
<dbReference type="EMBL" id="KZ992518">
    <property type="protein sequence ID" value="RKP09380.1"/>
    <property type="molecule type" value="Genomic_DNA"/>
</dbReference>
<evidence type="ECO:0000313" key="12">
    <source>
        <dbReference type="Proteomes" id="UP000271241"/>
    </source>
</evidence>
<evidence type="ECO:0000256" key="1">
    <source>
        <dbReference type="ARBA" id="ARBA00004477"/>
    </source>
</evidence>
<dbReference type="Proteomes" id="UP000271241">
    <property type="component" value="Unassembled WGS sequence"/>
</dbReference>
<feature type="domain" description="GB1/RHD3-type G" evidence="10">
    <location>
        <begin position="7"/>
        <end position="236"/>
    </location>
</feature>
<dbReference type="CDD" id="cd01851">
    <property type="entry name" value="GBP"/>
    <property type="match status" value="1"/>
</dbReference>
<feature type="non-terminal residue" evidence="11">
    <location>
        <position position="1"/>
    </location>
</feature>
<dbReference type="InterPro" id="IPR030386">
    <property type="entry name" value="G_GB1_RHD3_dom"/>
</dbReference>
<dbReference type="Pfam" id="PF05879">
    <property type="entry name" value="RHD3_GTPase"/>
    <property type="match status" value="1"/>
</dbReference>
<protein>
    <submittedName>
        <fullName evidence="11">RHD3/Sey1</fullName>
    </submittedName>
</protein>
<dbReference type="PANTHER" id="PTHR45923">
    <property type="entry name" value="PROTEIN SEY1"/>
    <property type="match status" value="1"/>
</dbReference>
<gene>
    <name evidence="11" type="ORF">THASP1DRAFT_14357</name>
</gene>
<keyword evidence="5" id="KW-0256">Endoplasmic reticulum</keyword>
<dbReference type="InterPro" id="IPR027417">
    <property type="entry name" value="P-loop_NTPase"/>
</dbReference>
<evidence type="ECO:0000256" key="9">
    <source>
        <dbReference type="PROSITE-ProRule" id="PRU01052"/>
    </source>
</evidence>
<comment type="subcellular location">
    <subcellularLocation>
        <location evidence="1">Endoplasmic reticulum membrane</location>
        <topology evidence="1">Multi-pass membrane protein</topology>
    </subcellularLocation>
</comment>
<organism evidence="11 12">
    <name type="scientific">Thamnocephalis sphaerospora</name>
    <dbReference type="NCBI Taxonomy" id="78915"/>
    <lineage>
        <taxon>Eukaryota</taxon>
        <taxon>Fungi</taxon>
        <taxon>Fungi incertae sedis</taxon>
        <taxon>Zoopagomycota</taxon>
        <taxon>Zoopagomycotina</taxon>
        <taxon>Zoopagomycetes</taxon>
        <taxon>Zoopagales</taxon>
        <taxon>Sigmoideomycetaceae</taxon>
        <taxon>Thamnocephalis</taxon>
    </lineage>
</organism>
<keyword evidence="4" id="KW-0378">Hydrolase</keyword>
<dbReference type="FunFam" id="3.40.50.300:FF:000727">
    <property type="entry name" value="Protein SEY1 homolog"/>
    <property type="match status" value="1"/>
</dbReference>
<sequence length="362" mass="40978">WGMSDCNLDYNVVAVFGSQSTGKSTLLNALFGTEFSIMDHSKRQQTTRGVWIGKSARANILVMDVEGVDGHERGDDRTVERRSALFSLATAEVLIINMMETTIGLHNGANIDLLRTVFEANMRLFRESEGCKTLLFFVIRDYCNLTPLKSHEEKLCATMDAIWSQAAKPQELKNSRFSDFFDCMFVGLPHKIFVPEQFETAMSQLRQRFIDKTSDNYVFQPRYSRNIPASGFSHYASGIWGVILKDQELDLPSHQILLAKHRCAKIYAETESQFQESIGNVQCQIDAGEIVDELDTYMKETLGNALASFDARARYYHASVYSEMREELQQSLYVQLEPLFRGQVTNLANHVVALKGPACPYA</sequence>
<dbReference type="OrthoDB" id="1597724at2759"/>
<evidence type="ECO:0000256" key="3">
    <source>
        <dbReference type="ARBA" id="ARBA00022741"/>
    </source>
</evidence>
<keyword evidence="8" id="KW-0472">Membrane</keyword>
<dbReference type="GO" id="GO:0016320">
    <property type="term" value="P:endoplasmic reticulum membrane fusion"/>
    <property type="evidence" value="ECO:0007669"/>
    <property type="project" value="TreeGrafter"/>
</dbReference>
<dbReference type="PROSITE" id="PS51715">
    <property type="entry name" value="G_GB1_RHD3"/>
    <property type="match status" value="1"/>
</dbReference>
<evidence type="ECO:0000256" key="2">
    <source>
        <dbReference type="ARBA" id="ARBA00022692"/>
    </source>
</evidence>
<reference evidence="12" key="1">
    <citation type="journal article" date="2018" name="Nat. Microbiol.">
        <title>Leveraging single-cell genomics to expand the fungal tree of life.</title>
        <authorList>
            <person name="Ahrendt S.R."/>
            <person name="Quandt C.A."/>
            <person name="Ciobanu D."/>
            <person name="Clum A."/>
            <person name="Salamov A."/>
            <person name="Andreopoulos B."/>
            <person name="Cheng J.F."/>
            <person name="Woyke T."/>
            <person name="Pelin A."/>
            <person name="Henrissat B."/>
            <person name="Reynolds N.K."/>
            <person name="Benny G.L."/>
            <person name="Smith M.E."/>
            <person name="James T.Y."/>
            <person name="Grigoriev I.V."/>
        </authorList>
    </citation>
    <scope>NUCLEOTIDE SEQUENCE [LARGE SCALE GENOMIC DNA]</scope>
    <source>
        <strain evidence="12">RSA 1356</strain>
    </source>
</reference>
<evidence type="ECO:0000256" key="4">
    <source>
        <dbReference type="ARBA" id="ARBA00022801"/>
    </source>
</evidence>
<evidence type="ECO:0000313" key="11">
    <source>
        <dbReference type="EMBL" id="RKP09380.1"/>
    </source>
</evidence>
<comment type="similarity">
    <text evidence="9">Belongs to the TRAFAC class dynamin-like GTPase superfamily. GB1/RHD3 GTPase family.</text>
</comment>
<evidence type="ECO:0000256" key="6">
    <source>
        <dbReference type="ARBA" id="ARBA00022989"/>
    </source>
</evidence>
<name>A0A4P9XVE8_9FUNG</name>
<evidence type="ECO:0000256" key="8">
    <source>
        <dbReference type="ARBA" id="ARBA00023136"/>
    </source>
</evidence>
<evidence type="ECO:0000256" key="7">
    <source>
        <dbReference type="ARBA" id="ARBA00023134"/>
    </source>
</evidence>
<evidence type="ECO:0000256" key="5">
    <source>
        <dbReference type="ARBA" id="ARBA00022824"/>
    </source>
</evidence>
<dbReference type="InterPro" id="IPR046758">
    <property type="entry name" value="Sey1/RHD3-like_3HB"/>
</dbReference>
<keyword evidence="2" id="KW-0812">Transmembrane</keyword>
<dbReference type="AlphaFoldDB" id="A0A4P9XVE8"/>
<accession>A0A4P9XVE8</accession>
<dbReference type="Pfam" id="PF20428">
    <property type="entry name" value="Sey1_3HB"/>
    <property type="match status" value="1"/>
</dbReference>
<keyword evidence="6" id="KW-1133">Transmembrane helix</keyword>
<proteinExistence type="inferred from homology"/>
<dbReference type="GO" id="GO:0003924">
    <property type="term" value="F:GTPase activity"/>
    <property type="evidence" value="ECO:0007669"/>
    <property type="project" value="TreeGrafter"/>
</dbReference>
<dbReference type="PANTHER" id="PTHR45923:SF2">
    <property type="entry name" value="PROTEIN SEY1"/>
    <property type="match status" value="1"/>
</dbReference>
<keyword evidence="3" id="KW-0547">Nucleotide-binding</keyword>
<keyword evidence="12" id="KW-1185">Reference proteome</keyword>
<evidence type="ECO:0000259" key="10">
    <source>
        <dbReference type="PROSITE" id="PS51715"/>
    </source>
</evidence>
<dbReference type="SUPFAM" id="SSF52540">
    <property type="entry name" value="P-loop containing nucleoside triphosphate hydrolases"/>
    <property type="match status" value="1"/>
</dbReference>
<dbReference type="InterPro" id="IPR008803">
    <property type="entry name" value="RHD3/Sey1"/>
</dbReference>